<evidence type="ECO:0000313" key="3">
    <source>
        <dbReference type="Proteomes" id="UP000580250"/>
    </source>
</evidence>
<comment type="caution">
    <text evidence="2">The sequence shown here is derived from an EMBL/GenBank/DDBJ whole genome shotgun (WGS) entry which is preliminary data.</text>
</comment>
<proteinExistence type="predicted"/>
<reference evidence="2 3" key="1">
    <citation type="submission" date="2020-08" db="EMBL/GenBank/DDBJ databases">
        <authorList>
            <person name="Koutsovoulos G."/>
            <person name="Danchin GJ E."/>
        </authorList>
    </citation>
    <scope>NUCLEOTIDE SEQUENCE [LARGE SCALE GENOMIC DNA]</scope>
</reference>
<dbReference type="Pfam" id="PF00646">
    <property type="entry name" value="F-box"/>
    <property type="match status" value="1"/>
</dbReference>
<protein>
    <recommendedName>
        <fullName evidence="1">F-box domain-containing protein</fullName>
    </recommendedName>
</protein>
<accession>A0A6V7UYI8</accession>
<sequence>MEYLPYHVQFKILEQLNFSDLLSLKKTCNYFNYLIEQNKKKLAKKEFKNINIIELKKEKETNYKNIDINYGFVDFSLSGELMKKWNAAIKNSIQLYSNNGSSSTYNNVCIALATEVNKNKKFAEFNGNSVLKLPLHPRTLEEMKIIRFWLKKLFKCNFHEALFDNYIINPEIIEILFDNKSTKKLQFHTKIANLTYTYYLIHIHQSAHAFQHKNRIENIFNFNVNHLCINQLLSLNFGRYINRPQNDNILLNLFINEGSRIPQIQIKDCSRPIFCNLIINYLETSLNYTNIVPIISFDNLFWRRAELFIRQPQRKFSYGLIINYKEYRCNNIKVLIEFSENMSGTVTRFEIRRIG</sequence>
<organism evidence="2 3">
    <name type="scientific">Meloidogyne enterolobii</name>
    <name type="common">Root-knot nematode worm</name>
    <name type="synonym">Meloidogyne mayaguensis</name>
    <dbReference type="NCBI Taxonomy" id="390850"/>
    <lineage>
        <taxon>Eukaryota</taxon>
        <taxon>Metazoa</taxon>
        <taxon>Ecdysozoa</taxon>
        <taxon>Nematoda</taxon>
        <taxon>Chromadorea</taxon>
        <taxon>Rhabditida</taxon>
        <taxon>Tylenchina</taxon>
        <taxon>Tylenchomorpha</taxon>
        <taxon>Tylenchoidea</taxon>
        <taxon>Meloidogynidae</taxon>
        <taxon>Meloidogyninae</taxon>
        <taxon>Meloidogyne</taxon>
    </lineage>
</organism>
<dbReference type="EMBL" id="CAJEWN010000130">
    <property type="protein sequence ID" value="CAD2167616.1"/>
    <property type="molecule type" value="Genomic_DNA"/>
</dbReference>
<name>A0A6V7UYI8_MELEN</name>
<dbReference type="SMART" id="SM00256">
    <property type="entry name" value="FBOX"/>
    <property type="match status" value="1"/>
</dbReference>
<dbReference type="Proteomes" id="UP000580250">
    <property type="component" value="Unassembled WGS sequence"/>
</dbReference>
<evidence type="ECO:0000313" key="2">
    <source>
        <dbReference type="EMBL" id="CAD2167616.1"/>
    </source>
</evidence>
<evidence type="ECO:0000259" key="1">
    <source>
        <dbReference type="PROSITE" id="PS50181"/>
    </source>
</evidence>
<dbReference type="PROSITE" id="PS50181">
    <property type="entry name" value="FBOX"/>
    <property type="match status" value="1"/>
</dbReference>
<dbReference type="AlphaFoldDB" id="A0A6V7UYI8"/>
<gene>
    <name evidence="2" type="ORF">MENT_LOCUS18917</name>
</gene>
<feature type="domain" description="F-box" evidence="1">
    <location>
        <begin position="1"/>
        <end position="50"/>
    </location>
</feature>
<dbReference type="InterPro" id="IPR001810">
    <property type="entry name" value="F-box_dom"/>
</dbReference>
<dbReference type="InterPro" id="IPR036047">
    <property type="entry name" value="F-box-like_dom_sf"/>
</dbReference>
<dbReference type="SUPFAM" id="SSF81383">
    <property type="entry name" value="F-box domain"/>
    <property type="match status" value="1"/>
</dbReference>